<dbReference type="AlphaFoldDB" id="A0A0K2ZRX0"/>
<name>A0A0K2ZRX0_9XANT</name>
<reference evidence="1 2" key="1">
    <citation type="submission" date="2015-07" db="EMBL/GenBank/DDBJ databases">
        <authorList>
            <person name="Noorani M."/>
        </authorList>
    </citation>
    <scope>NUCLEOTIDE SEQUENCE [LARGE SCALE GENOMIC DNA]</scope>
    <source>
        <strain evidence="1">LMG730</strain>
    </source>
</reference>
<dbReference type="EMBL" id="CXOJ01000022">
    <property type="protein sequence ID" value="CTP86120.1"/>
    <property type="molecule type" value="Genomic_DNA"/>
</dbReference>
<evidence type="ECO:0000313" key="2">
    <source>
        <dbReference type="Proteomes" id="UP000045978"/>
    </source>
</evidence>
<sequence length="30" mass="3467">MIIAKVLLSHVFSKLLMVFGPRKVAYIYTQ</sequence>
<gene>
    <name evidence="1" type="ORF">XTPLMG730_1358</name>
</gene>
<proteinExistence type="predicted"/>
<accession>A0A0K2ZRX0</accession>
<protein>
    <submittedName>
        <fullName evidence="1">Uncharacterized protein</fullName>
    </submittedName>
</protein>
<evidence type="ECO:0000313" key="1">
    <source>
        <dbReference type="EMBL" id="CTP86120.1"/>
    </source>
</evidence>
<organism evidence="1 2">
    <name type="scientific">Xanthomonas graminis pv. phlei</name>
    <dbReference type="NCBI Taxonomy" id="487906"/>
    <lineage>
        <taxon>Bacteria</taxon>
        <taxon>Pseudomonadati</taxon>
        <taxon>Pseudomonadota</taxon>
        <taxon>Gammaproteobacteria</taxon>
        <taxon>Lysobacterales</taxon>
        <taxon>Lysobacteraceae</taxon>
        <taxon>Xanthomonas</taxon>
        <taxon>Xanthomonas translucens group</taxon>
        <taxon>Xanthomonas graminis</taxon>
    </lineage>
</organism>
<dbReference type="Proteomes" id="UP000045978">
    <property type="component" value="Unassembled WGS sequence"/>
</dbReference>